<dbReference type="InterPro" id="IPR007498">
    <property type="entry name" value="PqiA-like"/>
</dbReference>
<dbReference type="STRING" id="1217970.SAMN05444002_1697"/>
<feature type="transmembrane region" description="Helical" evidence="2">
    <location>
        <begin position="131"/>
        <end position="151"/>
    </location>
</feature>
<feature type="transmembrane region" description="Helical" evidence="2">
    <location>
        <begin position="64"/>
        <end position="87"/>
    </location>
</feature>
<dbReference type="EMBL" id="FSRL01000001">
    <property type="protein sequence ID" value="SIN95065.1"/>
    <property type="molecule type" value="Genomic_DNA"/>
</dbReference>
<sequence>MCNDNRRKADDLPLALKLANLALLVLFPVAWFAPLLRAGLLPLFGLSEISVISGLQELWSKDVFLALVVTAFALFAPYLKTLGLALLHFGLMHRKVLPALHVLGKLAMADIFLIALYIVVAKGIGLGRVEVAWGLYLFTACILASLGISFLTEKSRKRLPAPEPKIGSQVRQQATPSGLETERSR</sequence>
<name>A0A1N6FII1_9RHOB</name>
<dbReference type="AlphaFoldDB" id="A0A1N6FII1"/>
<dbReference type="Proteomes" id="UP000184932">
    <property type="component" value="Unassembled WGS sequence"/>
</dbReference>
<keyword evidence="2" id="KW-0812">Transmembrane</keyword>
<evidence type="ECO:0000256" key="1">
    <source>
        <dbReference type="SAM" id="MobiDB-lite"/>
    </source>
</evidence>
<feature type="transmembrane region" description="Helical" evidence="2">
    <location>
        <begin position="99"/>
        <end position="119"/>
    </location>
</feature>
<gene>
    <name evidence="3" type="ORF">SAMN05444002_1697</name>
</gene>
<reference evidence="4" key="1">
    <citation type="submission" date="2016-11" db="EMBL/GenBank/DDBJ databases">
        <authorList>
            <person name="Varghese N."/>
            <person name="Submissions S."/>
        </authorList>
    </citation>
    <scope>NUCLEOTIDE SEQUENCE [LARGE SCALE GENOMIC DNA]</scope>
    <source>
        <strain evidence="4">DSM 29440</strain>
    </source>
</reference>
<feature type="region of interest" description="Disordered" evidence="1">
    <location>
        <begin position="160"/>
        <end position="185"/>
    </location>
</feature>
<evidence type="ECO:0000313" key="4">
    <source>
        <dbReference type="Proteomes" id="UP000184932"/>
    </source>
</evidence>
<keyword evidence="2" id="KW-1133">Transmembrane helix</keyword>
<feature type="transmembrane region" description="Helical" evidence="2">
    <location>
        <begin position="21"/>
        <end position="44"/>
    </location>
</feature>
<keyword evidence="2" id="KW-0472">Membrane</keyword>
<feature type="compositionally biased region" description="Polar residues" evidence="1">
    <location>
        <begin position="169"/>
        <end position="178"/>
    </location>
</feature>
<proteinExistence type="predicted"/>
<accession>A0A1N6FII1</accession>
<evidence type="ECO:0000256" key="2">
    <source>
        <dbReference type="SAM" id="Phobius"/>
    </source>
</evidence>
<keyword evidence="4" id="KW-1185">Reference proteome</keyword>
<dbReference type="Pfam" id="PF04403">
    <property type="entry name" value="PqiA"/>
    <property type="match status" value="1"/>
</dbReference>
<organism evidence="3 4">
    <name type="scientific">Vannielia litorea</name>
    <dbReference type="NCBI Taxonomy" id="1217970"/>
    <lineage>
        <taxon>Bacteria</taxon>
        <taxon>Pseudomonadati</taxon>
        <taxon>Pseudomonadota</taxon>
        <taxon>Alphaproteobacteria</taxon>
        <taxon>Rhodobacterales</taxon>
        <taxon>Paracoccaceae</taxon>
        <taxon>Vannielia</taxon>
    </lineage>
</organism>
<protein>
    <submittedName>
        <fullName evidence="3">Paraquat-inducible protein A</fullName>
    </submittedName>
</protein>
<dbReference type="OrthoDB" id="7859336at2"/>
<evidence type="ECO:0000313" key="3">
    <source>
        <dbReference type="EMBL" id="SIN95065.1"/>
    </source>
</evidence>